<accession>A0A2U9AX22</accession>
<dbReference type="STRING" id="52904.ENSSMAP00000004057"/>
<feature type="compositionally biased region" description="Polar residues" evidence="1">
    <location>
        <begin position="1520"/>
        <end position="1530"/>
    </location>
</feature>
<evidence type="ECO:0000256" key="1">
    <source>
        <dbReference type="SAM" id="MobiDB-lite"/>
    </source>
</evidence>
<dbReference type="InterPro" id="IPR001739">
    <property type="entry name" value="Methyl_CpG_DNA-bd"/>
</dbReference>
<evidence type="ECO:0000313" key="4">
    <source>
        <dbReference type="EMBL" id="AWO96125.1"/>
    </source>
</evidence>
<feature type="compositionally biased region" description="Polar residues" evidence="1">
    <location>
        <begin position="378"/>
        <end position="389"/>
    </location>
</feature>
<feature type="region of interest" description="Disordered" evidence="1">
    <location>
        <begin position="766"/>
        <end position="822"/>
    </location>
</feature>
<dbReference type="GO" id="GO:0003682">
    <property type="term" value="F:chromatin binding"/>
    <property type="evidence" value="ECO:0007669"/>
    <property type="project" value="TreeGrafter"/>
</dbReference>
<protein>
    <submittedName>
        <fullName evidence="4">Putative methyl-CpG-binding domain protein 5</fullName>
    </submittedName>
</protein>
<dbReference type="InterPro" id="IPR000313">
    <property type="entry name" value="PWWP_dom"/>
</dbReference>
<dbReference type="SMART" id="SM00391">
    <property type="entry name" value="MBD"/>
    <property type="match status" value="1"/>
</dbReference>
<feature type="compositionally biased region" description="Polar residues" evidence="1">
    <location>
        <begin position="766"/>
        <end position="776"/>
    </location>
</feature>
<evidence type="ECO:0000259" key="3">
    <source>
        <dbReference type="PROSITE" id="PS50982"/>
    </source>
</evidence>
<dbReference type="PANTHER" id="PTHR16112:SF18">
    <property type="entry name" value="METHYL-CPG-BINDING DOMAIN PROTEIN 5"/>
    <property type="match status" value="1"/>
</dbReference>
<name>A0A2U9AX22_SCOMX</name>
<feature type="compositionally biased region" description="Polar residues" evidence="1">
    <location>
        <begin position="286"/>
        <end position="313"/>
    </location>
</feature>
<dbReference type="InterPro" id="IPR016177">
    <property type="entry name" value="DNA-bd_dom_sf"/>
</dbReference>
<dbReference type="EMBL" id="CP026243">
    <property type="protein sequence ID" value="AWO96125.1"/>
    <property type="molecule type" value="Genomic_DNA"/>
</dbReference>
<dbReference type="SUPFAM" id="SSF54171">
    <property type="entry name" value="DNA-binding domain"/>
    <property type="match status" value="1"/>
</dbReference>
<evidence type="ECO:0000313" key="5">
    <source>
        <dbReference type="Proteomes" id="UP000246464"/>
    </source>
</evidence>
<evidence type="ECO:0000259" key="2">
    <source>
        <dbReference type="PROSITE" id="PS50812"/>
    </source>
</evidence>
<feature type="compositionally biased region" description="Polar residues" evidence="1">
    <location>
        <begin position="704"/>
        <end position="719"/>
    </location>
</feature>
<dbReference type="GO" id="GO:0003677">
    <property type="term" value="F:DNA binding"/>
    <property type="evidence" value="ECO:0007669"/>
    <property type="project" value="InterPro"/>
</dbReference>
<dbReference type="PROSITE" id="PS50812">
    <property type="entry name" value="PWWP"/>
    <property type="match status" value="1"/>
</dbReference>
<feature type="region of interest" description="Disordered" evidence="1">
    <location>
        <begin position="692"/>
        <end position="719"/>
    </location>
</feature>
<feature type="compositionally biased region" description="Basic residues" evidence="1">
    <location>
        <begin position="1681"/>
        <end position="1692"/>
    </location>
</feature>
<feature type="region of interest" description="Disordered" evidence="1">
    <location>
        <begin position="1502"/>
        <end position="1575"/>
    </location>
</feature>
<feature type="compositionally biased region" description="Low complexity" evidence="1">
    <location>
        <begin position="443"/>
        <end position="456"/>
    </location>
</feature>
<feature type="region of interest" description="Disordered" evidence="1">
    <location>
        <begin position="1666"/>
        <end position="1692"/>
    </location>
</feature>
<organism evidence="4 5">
    <name type="scientific">Scophthalmus maximus</name>
    <name type="common">Turbot</name>
    <name type="synonym">Psetta maxima</name>
    <dbReference type="NCBI Taxonomy" id="52904"/>
    <lineage>
        <taxon>Eukaryota</taxon>
        <taxon>Metazoa</taxon>
        <taxon>Chordata</taxon>
        <taxon>Craniata</taxon>
        <taxon>Vertebrata</taxon>
        <taxon>Euteleostomi</taxon>
        <taxon>Actinopterygii</taxon>
        <taxon>Neopterygii</taxon>
        <taxon>Teleostei</taxon>
        <taxon>Neoteleostei</taxon>
        <taxon>Acanthomorphata</taxon>
        <taxon>Carangaria</taxon>
        <taxon>Pleuronectiformes</taxon>
        <taxon>Pleuronectoidei</taxon>
        <taxon>Scophthalmidae</taxon>
        <taxon>Scophthalmus</taxon>
    </lineage>
</organism>
<feature type="compositionally biased region" description="Low complexity" evidence="1">
    <location>
        <begin position="555"/>
        <end position="572"/>
    </location>
</feature>
<feature type="domain" description="PWWP" evidence="2">
    <location>
        <begin position="1586"/>
        <end position="1624"/>
    </location>
</feature>
<dbReference type="GO" id="GO:0010369">
    <property type="term" value="C:chromocenter"/>
    <property type="evidence" value="ECO:0007669"/>
    <property type="project" value="TreeGrafter"/>
</dbReference>
<feature type="region of interest" description="Disordered" evidence="1">
    <location>
        <begin position="195"/>
        <end position="313"/>
    </location>
</feature>
<feature type="domain" description="MBD" evidence="3">
    <location>
        <begin position="10"/>
        <end position="81"/>
    </location>
</feature>
<keyword evidence="5" id="KW-1185">Reference proteome</keyword>
<reference evidence="4 5" key="1">
    <citation type="submission" date="2017-12" db="EMBL/GenBank/DDBJ databases">
        <title>Integrating genomic resources of turbot (Scophthalmus maximus) in depth evaluation of genetic and physical mapping variation across individuals.</title>
        <authorList>
            <person name="Martinez P."/>
        </authorList>
    </citation>
    <scope>NUCLEOTIDE SEQUENCE [LARGE SCALE GENOMIC DNA]</scope>
</reference>
<feature type="region of interest" description="Disordered" evidence="1">
    <location>
        <begin position="366"/>
        <end position="389"/>
    </location>
</feature>
<sequence length="1692" mass="179182">MNGGKDCEAGDERQAIPVQVPIGWQRRAEHGGGVIYISPSGSVLSSLEQVKTYLLTDGTCKCGLECPLILHKVFNFDPGAAVKQRTAEDVKADEDVTKLCIHKRKLLAVATLHRSMGTHPPLTLTSPGGGTSSVVAAHSTTQRAIRTKPHDGLPNAVRPDCKSPFKMMMAAGQQQRLYPPLEMGAAQQAELYSGYPRPQRLGSGEPGHKSPYRAGYGGMLSPPPSSAKLYGDGSLSPSADTLGSPEGYSRTNPCGFPGAGSPGSASIHGNTRTPLSPPSVMLHGSPASQPSCSMTGRTSTPLSPTATAKSPVMNMNMSRGNFPPGIDMPRAAFHHKTQPPLHPVPPPPSIPPSCALQKRQLTSEKDPLGILDPIPSKHVSQPPTNAPNPSNFQPNIHSQVPMMNVNIPPPAIVPLPSNLPLPTVKPGPVGHGGHVQRTQQGGTTSSMSPSPVTSPVHMAGPAHGRMEASPHRSRSSSTSSDHGNFAIPSGHQGPCGTMKVPPRSPRSAMGSPRPAMPSSPSTNKADPLHQYKDSQLLPGMGNSIGAQQHGNPLYSPTSSSSSSSSLATPSASQKGHPGLLGMPLNQLLNQQNAASFPASSLLSAAAKAQLANQNKLSAVGNSANGMAAGGVGIAGIGGGSGGSGGHPGSMSGPRGMEGHSTLNPMLPPNSTMLLNTPEGQSGRAALRDKLMAQQRDPMRKRKQSSGSAAVNHDNSNNMGYNMLNKSGMGGPHMPGPSATEQLRKVGRLGNLPPNTSMAQLLQSMSCQSTHSLTGNSHRPGLSPGPGQGPQGAAQLHYNDGTGMVPGGPQQNHHVQQRLHGPGDAMQHCQSMDASGGHMGSRPSQFPDMMAQMQASSLSNCGPMGPGGGPVGPDGMPLGRPNTNPPPLSHPGSHPSQQNLLHRMGRTNMVVAQTISDAGALLFFISPKSSHLNSGGPVLRLGQQSFSSAYLRFVVVLFLQSVSGSGIKYSPHLSQRQEEVSQPLACYVCFYYSGLFSCKSLMHFFYKYPQALNPPPPAFALAVNKYSKVPCKPPRRPATQLTAPHPPSMLKSHHPTLLPGRGQNHQSSLGSHGNLPWQQPSLYHSSSGGCGEEGGGGWLPRFYICFGFVCITLLLGFLLTSVRTLHLAAVSVRFKVQQIVNVQLFKNLIVKVSVEKYVLSSAVYFLLHYFKGNPSSLGCGVGVLQAHVNTGGGQMYPQQVHQGLQQGVASHPAYQGQQHFSDNAPYTESNIANAGSMACLYQNYQQGMLSHPQFGEGHQPQAEGLPAGTPGSDRGPSGGPESVDAIYRAVVDAASKGMHVTITTTVSGTTQASPVPALSAMSAFTASIGEPVNLPQAVSAVLHGHQEGEALHQQTRPRQVRTGRGHKNMDAGKRTPDGPEANDYFRSPGRGTPRGQWDGETQHGGGFDAHNNNSVWGGEEFLECSTQVRSSPCMERPGSLAPAPPCPTEGSNDHGLVMAHDKAFLNDGYRFNNCSRTPVNYKERLEQTVERCAHINGVTPHFNTRGYGEVLGPPRQELTGDDQSPSSSTSLEGPLATAKDYSHYNGHFNGMAPSPSDTKSLSSEEDLRQPDSPSSELLHYRSRTFNMGELVWGQLKGFPPWPAKLAGDEQVHSASMQLREQAKVEPEKLKTLTHDLEALDRVAKRGLKPGKLNNHLEAAIHEAMSELDKMSGTIPSRDRQVKLPKPKRRKISR</sequence>
<dbReference type="PROSITE" id="PS50982">
    <property type="entry name" value="MBD"/>
    <property type="match status" value="1"/>
</dbReference>
<dbReference type="Gene3D" id="2.30.30.140">
    <property type="match status" value="1"/>
</dbReference>
<dbReference type="Proteomes" id="UP000246464">
    <property type="component" value="Chromosome 1"/>
</dbReference>
<feature type="compositionally biased region" description="Basic and acidic residues" evidence="1">
    <location>
        <begin position="1366"/>
        <end position="1376"/>
    </location>
</feature>
<feature type="region of interest" description="Disordered" evidence="1">
    <location>
        <begin position="425"/>
        <end position="583"/>
    </location>
</feature>
<feature type="region of interest" description="Disordered" evidence="1">
    <location>
        <begin position="639"/>
        <end position="662"/>
    </location>
</feature>
<feature type="region of interest" description="Disordered" evidence="1">
    <location>
        <begin position="1347"/>
        <end position="1395"/>
    </location>
</feature>
<proteinExistence type="predicted"/>
<feature type="region of interest" description="Disordered" evidence="1">
    <location>
        <begin position="864"/>
        <end position="897"/>
    </location>
</feature>
<dbReference type="GO" id="GO:0005634">
    <property type="term" value="C:nucleus"/>
    <property type="evidence" value="ECO:0007669"/>
    <property type="project" value="TreeGrafter"/>
</dbReference>
<feature type="region of interest" description="Disordered" evidence="1">
    <location>
        <begin position="1249"/>
        <end position="1281"/>
    </location>
</feature>
<dbReference type="PANTHER" id="PTHR16112">
    <property type="entry name" value="METHYL-CPG BINDING PROTEIN, DROSOPHILA"/>
    <property type="match status" value="1"/>
</dbReference>
<dbReference type="SUPFAM" id="SSF63748">
    <property type="entry name" value="Tudor/PWWP/MBT"/>
    <property type="match status" value="1"/>
</dbReference>
<gene>
    <name evidence="4" type="ORF">SMAX5B_017211</name>
</gene>